<protein>
    <submittedName>
        <fullName evidence="4">4-hydroxythreonine-4-phosphate dehydrogenase PdxA</fullName>
        <ecNumber evidence="4">1.1.1.262</ecNumber>
    </submittedName>
</protein>
<dbReference type="GO" id="GO:0050570">
    <property type="term" value="F:4-hydroxythreonine-4-phosphate dehydrogenase activity"/>
    <property type="evidence" value="ECO:0007669"/>
    <property type="project" value="UniProtKB-EC"/>
</dbReference>
<evidence type="ECO:0000313" key="5">
    <source>
        <dbReference type="Proteomes" id="UP001302349"/>
    </source>
</evidence>
<evidence type="ECO:0000256" key="2">
    <source>
        <dbReference type="ARBA" id="ARBA00023002"/>
    </source>
</evidence>
<dbReference type="RefSeq" id="WP_317487427.1">
    <property type="nucleotide sequence ID" value="NZ_CP136051.1"/>
</dbReference>
<dbReference type="EMBL" id="CP136051">
    <property type="protein sequence ID" value="WOK04626.1"/>
    <property type="molecule type" value="Genomic_DNA"/>
</dbReference>
<reference evidence="4 5" key="1">
    <citation type="journal article" date="2023" name="Microbiol. Resour. Announc.">
        <title>Complete Genome Sequence of Imperialibacter roseus strain P4T.</title>
        <authorList>
            <person name="Tizabi D.R."/>
            <person name="Bachvaroff T."/>
            <person name="Hill R.T."/>
        </authorList>
    </citation>
    <scope>NUCLEOTIDE SEQUENCE [LARGE SCALE GENOMIC DNA]</scope>
    <source>
        <strain evidence="4 5">P4T</strain>
    </source>
</reference>
<evidence type="ECO:0000256" key="1">
    <source>
        <dbReference type="ARBA" id="ARBA00022723"/>
    </source>
</evidence>
<dbReference type="SUPFAM" id="SSF53659">
    <property type="entry name" value="Isocitrate/Isopropylmalate dehydrogenase-like"/>
    <property type="match status" value="1"/>
</dbReference>
<dbReference type="PANTHER" id="PTHR30004">
    <property type="entry name" value="4-HYDROXYTHREONINE-4-PHOSPHATE DEHYDROGENASE"/>
    <property type="match status" value="1"/>
</dbReference>
<dbReference type="EC" id="1.1.1.262" evidence="4"/>
<proteinExistence type="predicted"/>
<keyword evidence="1" id="KW-0479">Metal-binding</keyword>
<accession>A0ABZ0ILH7</accession>
<dbReference type="Gene3D" id="3.40.718.10">
    <property type="entry name" value="Isopropylmalate Dehydrogenase"/>
    <property type="match status" value="1"/>
</dbReference>
<dbReference type="NCBIfam" id="TIGR00557">
    <property type="entry name" value="pdxA"/>
    <property type="match status" value="1"/>
</dbReference>
<evidence type="ECO:0000256" key="3">
    <source>
        <dbReference type="ARBA" id="ARBA00023027"/>
    </source>
</evidence>
<keyword evidence="3" id="KW-0520">NAD</keyword>
<organism evidence="4 5">
    <name type="scientific">Imperialibacter roseus</name>
    <dbReference type="NCBI Taxonomy" id="1324217"/>
    <lineage>
        <taxon>Bacteria</taxon>
        <taxon>Pseudomonadati</taxon>
        <taxon>Bacteroidota</taxon>
        <taxon>Cytophagia</taxon>
        <taxon>Cytophagales</taxon>
        <taxon>Flammeovirgaceae</taxon>
        <taxon>Imperialibacter</taxon>
    </lineage>
</organism>
<dbReference type="Proteomes" id="UP001302349">
    <property type="component" value="Chromosome"/>
</dbReference>
<dbReference type="InterPro" id="IPR005255">
    <property type="entry name" value="PdxA_fam"/>
</dbReference>
<dbReference type="Pfam" id="PF04166">
    <property type="entry name" value="PdxA"/>
    <property type="match status" value="1"/>
</dbReference>
<keyword evidence="5" id="KW-1185">Reference proteome</keyword>
<dbReference type="PANTHER" id="PTHR30004:SF6">
    <property type="entry name" value="D-THREONATE 4-PHOSPHATE DEHYDROGENASE"/>
    <property type="match status" value="1"/>
</dbReference>
<name>A0ABZ0ILH7_9BACT</name>
<evidence type="ECO:0000313" key="4">
    <source>
        <dbReference type="EMBL" id="WOK04626.1"/>
    </source>
</evidence>
<sequence length="344" mass="37938">MDKSKKNKPVVGITLGDINGIGPEVIIKALEDSRILKFMTPVIYGSSKVVSYYRKALDLSDFNYHQIKDLGQLFHRKVNVYNLWEETVEIKMGEENETGGKYAFLSLKAAVADLKDGKIDAVVTAPISKNNIQSEEFKFPGHTEYLAETFGVKDHLMLMAGDKMKIGLVTGHIPLKAVVSALGKELILKKLSVLDSTLKKDFGIKKPRIAVLGLNPHAGENGLLGNEERDVISPVLKEWKEKGNLVFGPFPSDGFFGTLMHAKYDGVLAMYHDQALIPFKTLCFETGVNYTAGLPAVRTSPDHGTAYSLVGKNEASESSMREAIFMAADIVKQRRVNDGEETED</sequence>
<gene>
    <name evidence="4" type="primary">pdxA</name>
    <name evidence="4" type="ORF">RT717_16220</name>
</gene>
<keyword evidence="2 4" id="KW-0560">Oxidoreductase</keyword>